<comment type="cofactor">
    <cofactor evidence="15">
        <name>Mg(2+)</name>
        <dbReference type="ChEBI" id="CHEBI:18420"/>
    </cofactor>
</comment>
<dbReference type="InterPro" id="IPR024610">
    <property type="entry name" value="ING_N_histone-binding"/>
</dbReference>
<comment type="catalytic activity">
    <reaction evidence="14 15">
        <text>(6S)-NADHX + ATP = ADP + phosphate + NADH + H(+)</text>
        <dbReference type="Rhea" id="RHEA:19017"/>
        <dbReference type="ChEBI" id="CHEBI:15378"/>
        <dbReference type="ChEBI" id="CHEBI:30616"/>
        <dbReference type="ChEBI" id="CHEBI:43474"/>
        <dbReference type="ChEBI" id="CHEBI:57945"/>
        <dbReference type="ChEBI" id="CHEBI:64074"/>
        <dbReference type="ChEBI" id="CHEBI:456216"/>
        <dbReference type="EC" id="4.2.1.93"/>
    </reaction>
</comment>
<dbReference type="InterPro" id="IPR001965">
    <property type="entry name" value="Znf_PHD"/>
</dbReference>
<dbReference type="InterPro" id="IPR019786">
    <property type="entry name" value="Zinc_finger_PHD-type_CS"/>
</dbReference>
<evidence type="ECO:0000256" key="3">
    <source>
        <dbReference type="ARBA" id="ARBA00022553"/>
    </source>
</evidence>
<keyword evidence="9" id="KW-0521">NADP</keyword>
<evidence type="ECO:0000256" key="4">
    <source>
        <dbReference type="ARBA" id="ARBA00022723"/>
    </source>
</evidence>
<evidence type="ECO:0000256" key="12">
    <source>
        <dbReference type="ARBA" id="ARBA00023242"/>
    </source>
</evidence>
<keyword evidence="7 17" id="KW-0862">Zinc</keyword>
<accession>A0AAN8LMD2</accession>
<keyword evidence="23" id="KW-1185">Reference proteome</keyword>
<keyword evidence="17" id="KW-0156">Chromatin regulator</keyword>
<comment type="similarity">
    <text evidence="2 17">Belongs to the ING family.</text>
</comment>
<dbReference type="NCBIfam" id="TIGR00196">
    <property type="entry name" value="yjeF_cterm"/>
    <property type="match status" value="1"/>
</dbReference>
<evidence type="ECO:0000256" key="17">
    <source>
        <dbReference type="RuleBase" id="RU361213"/>
    </source>
</evidence>
<dbReference type="CDD" id="cd15584">
    <property type="entry name" value="PHD_ING1_2"/>
    <property type="match status" value="1"/>
</dbReference>
<organism evidence="22 23">
    <name type="scientific">Coregonus suidteri</name>
    <dbReference type="NCBI Taxonomy" id="861788"/>
    <lineage>
        <taxon>Eukaryota</taxon>
        <taxon>Metazoa</taxon>
        <taxon>Chordata</taxon>
        <taxon>Craniata</taxon>
        <taxon>Vertebrata</taxon>
        <taxon>Euteleostomi</taxon>
        <taxon>Actinopterygii</taxon>
        <taxon>Neopterygii</taxon>
        <taxon>Teleostei</taxon>
        <taxon>Protacanthopterygii</taxon>
        <taxon>Salmoniformes</taxon>
        <taxon>Salmonidae</taxon>
        <taxon>Coregoninae</taxon>
        <taxon>Coregonus</taxon>
    </lineage>
</organism>
<sequence>MLAISTRGFLWSDVETRTLLNIWGEQDIQTALDGNFRNSHVYRDVARRLGEMGFERTPEQCRVRIKSLKRQFLLAKEGNLRNNGQYHKICKFYDAMERILSSRPQIDPQELLDSGAVGDETMDGTEEEEDTDPPQDPYLESTGECSYPETQVKLEYPPITIPVTVGNGITVRQTSSSQSASGPSSSRPKRPKKRHADLPLDSLMERFLEQSAEAEQSFYQMEEQRLQVEDRRREAEHARELHMLQVLGQMFSSIATRNPIATATATTAMPPARNTMESTMQPGVPMSASSHMTRGRSCHLRVHSPQSQAEWPSYHSQPQSNAGSQSLVIERSFSLGTAARTGMDDILPLVKNIVPPLTSKKHKGQDGRIGIIGGCQEYTGAPYFAAISALKVGADLSHVFCTKDAATVIKSYSPELIVHPVLDSPNAVEEIEKWLPRLHSLVVGPGLGRDVMLLKNAKEVIEKSKARDIPIVIDADGLWLVAQQPSVIQGYQKGILTPNYMEFTRLYEAMHHEPLDSSDHQRSAMELSVAMGNLTVILKGEEDLITDGNKVILCRQEGSGRRCGGQGDLLSGSLGVLAHWAYASSADMTKSQHFTINGAHEDVLQELDDAYERYRRESDPLQQRRMQLSIQRALISSQELGDEKIQIAGQMVELVENRSRQVDWHSELLHASQENPETHVPTSTAMTTTAASIMSMSAVTTTPGKAGHHDKRRDEATPGSVGGGDKSGGKRSRRQKNGENRESYGGMDHGDEAGMGASREKRAKTSSSKKKKRSKGKSEREVSPPDLPIDPDEPTYCLCEQVSYGEMIGCDNDECPIEWFHFSCVGLHHKPKGKWFCPKCRGENEKTMDKALERAKKERAYNR</sequence>
<protein>
    <recommendedName>
        <fullName evidence="15">ATP-dependent (S)-NAD(P)H-hydrate dehydratase</fullName>
        <ecNumber evidence="15">4.2.1.93</ecNumber>
    </recommendedName>
    <alternativeName>
        <fullName evidence="15">ATP-dependent NAD(P)HX dehydratase</fullName>
    </alternativeName>
</protein>
<evidence type="ECO:0000256" key="2">
    <source>
        <dbReference type="ARBA" id="ARBA00010210"/>
    </source>
</evidence>
<dbReference type="Gene3D" id="3.30.40.10">
    <property type="entry name" value="Zinc/RING finger domain, C3HC4 (zinc finger)"/>
    <property type="match status" value="1"/>
</dbReference>
<feature type="binding site" evidence="15">
    <location>
        <begin position="558"/>
        <end position="567"/>
    </location>
    <ligand>
        <name>ATP</name>
        <dbReference type="ChEBI" id="CHEBI:30616"/>
    </ligand>
</feature>
<comment type="similarity">
    <text evidence="15">Belongs to the NnrD/CARKD family.</text>
</comment>
<dbReference type="InterPro" id="IPR029056">
    <property type="entry name" value="Ribokinase-like"/>
</dbReference>
<dbReference type="Gene3D" id="3.40.1190.20">
    <property type="match status" value="1"/>
</dbReference>
<dbReference type="EMBL" id="JAGTTL010000012">
    <property type="protein sequence ID" value="KAK6315103.1"/>
    <property type="molecule type" value="Genomic_DNA"/>
</dbReference>
<dbReference type="InterPro" id="IPR044822">
    <property type="entry name" value="Myb_DNA-bind_4"/>
</dbReference>
<comment type="domain">
    <text evidence="17">The PHD-type zinc finger mediates the binding to H3K4me3.</text>
</comment>
<dbReference type="PANTHER" id="PTHR12592">
    <property type="entry name" value="ATP-DEPENDENT (S)-NAD(P)H-HYDRATE DEHYDRATASE FAMILY MEMBER"/>
    <property type="match status" value="1"/>
</dbReference>
<dbReference type="AlphaFoldDB" id="A0AAN8LMD2"/>
<dbReference type="Proteomes" id="UP001356427">
    <property type="component" value="Unassembled WGS sequence"/>
</dbReference>
<dbReference type="FunFam" id="3.40.1190.20:FF:000023">
    <property type="entry name" value="ATP-dependent (S)-NAD(P)H-hydrate dehydratase"/>
    <property type="match status" value="1"/>
</dbReference>
<feature type="domain" description="YjeF C-terminal" evidence="21">
    <location>
        <begin position="346"/>
        <end position="612"/>
    </location>
</feature>
<dbReference type="GO" id="GO:0110051">
    <property type="term" value="P:metabolite repair"/>
    <property type="evidence" value="ECO:0007669"/>
    <property type="project" value="TreeGrafter"/>
</dbReference>
<keyword evidence="12 17" id="KW-0539">Nucleus</keyword>
<feature type="region of interest" description="Disordered" evidence="19">
    <location>
        <begin position="304"/>
        <end position="323"/>
    </location>
</feature>
<dbReference type="Pfam" id="PF12998">
    <property type="entry name" value="ING"/>
    <property type="match status" value="1"/>
</dbReference>
<keyword evidence="4 17" id="KW-0479">Metal-binding</keyword>
<comment type="function">
    <text evidence="15">Catalyzes the dehydration of the S-form of NAD(P)HX at the expense of ATP, which is converted to ADP. Together with NAD(P)HX epimerase, which catalyzes the epimerization of the S- and R-forms, the enzyme allows the repair of both epimers of NAD(P)HX, a damaged form of NAD(P)H that is a result of enzymatic or heat-dependent hydration.</text>
</comment>
<keyword evidence="18" id="KW-0175">Coiled coil</keyword>
<evidence type="ECO:0000256" key="11">
    <source>
        <dbReference type="ARBA" id="ARBA00023239"/>
    </source>
</evidence>
<evidence type="ECO:0000256" key="10">
    <source>
        <dbReference type="ARBA" id="ARBA00023027"/>
    </source>
</evidence>
<comment type="subcellular location">
    <subcellularLocation>
        <location evidence="1 17">Nucleus</location>
    </subcellularLocation>
</comment>
<comment type="function">
    <text evidence="17">Component of an histone acetyltransferase complex.</text>
</comment>
<feature type="compositionally biased region" description="Basic residues" evidence="19">
    <location>
        <begin position="761"/>
        <end position="775"/>
    </location>
</feature>
<evidence type="ECO:0000256" key="13">
    <source>
        <dbReference type="ARBA" id="ARBA00047472"/>
    </source>
</evidence>
<dbReference type="PANTHER" id="PTHR12592:SF0">
    <property type="entry name" value="ATP-DEPENDENT (S)-NAD(P)H-HYDRATE DEHYDRATASE"/>
    <property type="match status" value="1"/>
</dbReference>
<name>A0AAN8LMD2_9TELE</name>
<dbReference type="Pfam" id="PF01256">
    <property type="entry name" value="Carb_kinase"/>
    <property type="match status" value="1"/>
</dbReference>
<dbReference type="InterPro" id="IPR000631">
    <property type="entry name" value="CARKD"/>
</dbReference>
<evidence type="ECO:0000256" key="5">
    <source>
        <dbReference type="ARBA" id="ARBA00022741"/>
    </source>
</evidence>
<dbReference type="InterPro" id="IPR013083">
    <property type="entry name" value="Znf_RING/FYVE/PHD"/>
</dbReference>
<keyword evidence="10 15" id="KW-0520">NAD</keyword>
<feature type="region of interest" description="Disordered" evidence="19">
    <location>
        <begin position="104"/>
        <end position="143"/>
    </location>
</feature>
<comment type="subunit">
    <text evidence="17">Component of an histone acetyltransferase complex. Interacts with H3K4me3 and to a lesser extent with H3K4me2.</text>
</comment>
<feature type="binding site" evidence="15">
    <location>
        <position position="446"/>
    </location>
    <ligand>
        <name>(6S)-NADPHX</name>
        <dbReference type="ChEBI" id="CHEBI:64076"/>
    </ligand>
</feature>
<dbReference type="GO" id="GO:0006325">
    <property type="term" value="P:chromatin organization"/>
    <property type="evidence" value="ECO:0007669"/>
    <property type="project" value="UniProtKB-KW"/>
</dbReference>
<feature type="region of interest" description="Disordered" evidence="19">
    <location>
        <begin position="173"/>
        <end position="195"/>
    </location>
</feature>
<evidence type="ECO:0000256" key="16">
    <source>
        <dbReference type="PROSITE-ProRule" id="PRU00146"/>
    </source>
</evidence>
<dbReference type="PROSITE" id="PS01359">
    <property type="entry name" value="ZF_PHD_1"/>
    <property type="match status" value="1"/>
</dbReference>
<evidence type="ECO:0000259" key="21">
    <source>
        <dbReference type="PROSITE" id="PS51383"/>
    </source>
</evidence>
<dbReference type="SUPFAM" id="SSF53613">
    <property type="entry name" value="Ribokinase-like"/>
    <property type="match status" value="1"/>
</dbReference>
<evidence type="ECO:0000256" key="8">
    <source>
        <dbReference type="ARBA" id="ARBA00022840"/>
    </source>
</evidence>
<evidence type="ECO:0000313" key="23">
    <source>
        <dbReference type="Proteomes" id="UP001356427"/>
    </source>
</evidence>
<feature type="compositionally biased region" description="Acidic residues" evidence="19">
    <location>
        <begin position="120"/>
        <end position="133"/>
    </location>
</feature>
<dbReference type="FunFam" id="3.30.40.10:FF:000021">
    <property type="entry name" value="Inhibitor of growth 2b"/>
    <property type="match status" value="1"/>
</dbReference>
<evidence type="ECO:0000256" key="14">
    <source>
        <dbReference type="ARBA" id="ARBA00048847"/>
    </source>
</evidence>
<dbReference type="PROSITE" id="PS51383">
    <property type="entry name" value="YJEF_C_3"/>
    <property type="match status" value="1"/>
</dbReference>
<feature type="domain" description="PHD-type" evidence="20">
    <location>
        <begin position="794"/>
        <end position="843"/>
    </location>
</feature>
<dbReference type="InterPro" id="IPR019787">
    <property type="entry name" value="Znf_PHD-finger"/>
</dbReference>
<feature type="binding site" evidence="15">
    <location>
        <begin position="499"/>
        <end position="505"/>
    </location>
    <ligand>
        <name>(6S)-NADPHX</name>
        <dbReference type="ChEBI" id="CHEBI:64076"/>
    </ligand>
</feature>
<feature type="binding site" evidence="15">
    <location>
        <position position="568"/>
    </location>
    <ligand>
        <name>(6S)-NADPHX</name>
        <dbReference type="ChEBI" id="CHEBI:64076"/>
    </ligand>
</feature>
<dbReference type="PROSITE" id="PS50016">
    <property type="entry name" value="ZF_PHD_2"/>
    <property type="match status" value="1"/>
</dbReference>
<dbReference type="SMART" id="SM01408">
    <property type="entry name" value="ING"/>
    <property type="match status" value="1"/>
</dbReference>
<dbReference type="GO" id="GO:0005634">
    <property type="term" value="C:nucleus"/>
    <property type="evidence" value="ECO:0007669"/>
    <property type="project" value="UniProtKB-SubCell"/>
</dbReference>
<dbReference type="EC" id="4.2.1.93" evidence="15"/>
<dbReference type="HAMAP" id="MF_01965">
    <property type="entry name" value="NADHX_dehydratase"/>
    <property type="match status" value="1"/>
</dbReference>
<comment type="caution">
    <text evidence="22">The sequence shown here is derived from an EMBL/GenBank/DDBJ whole genome shotgun (WGS) entry which is preliminary data.</text>
</comment>
<dbReference type="Pfam" id="PF13837">
    <property type="entry name" value="Myb_DNA-bind_4"/>
    <property type="match status" value="1"/>
</dbReference>
<dbReference type="InterPro" id="IPR028643">
    <property type="entry name" value="ING1_PHD_Znf"/>
</dbReference>
<dbReference type="SMART" id="SM00249">
    <property type="entry name" value="PHD"/>
    <property type="match status" value="1"/>
</dbReference>
<dbReference type="SUPFAM" id="SSF57903">
    <property type="entry name" value="FYVE/PHD zinc finger"/>
    <property type="match status" value="1"/>
</dbReference>
<keyword evidence="11 15" id="KW-0456">Lyase</keyword>
<feature type="compositionally biased region" description="Low complexity" evidence="19">
    <location>
        <begin position="175"/>
        <end position="186"/>
    </location>
</feature>
<evidence type="ECO:0000259" key="20">
    <source>
        <dbReference type="PROSITE" id="PS50016"/>
    </source>
</evidence>
<feature type="region of interest" description="Disordered" evidence="19">
    <location>
        <begin position="700"/>
        <end position="791"/>
    </location>
</feature>
<evidence type="ECO:0000256" key="15">
    <source>
        <dbReference type="HAMAP-Rule" id="MF_03157"/>
    </source>
</evidence>
<evidence type="ECO:0000256" key="19">
    <source>
        <dbReference type="SAM" id="MobiDB-lite"/>
    </source>
</evidence>
<reference evidence="22 23" key="1">
    <citation type="submission" date="2021-04" db="EMBL/GenBank/DDBJ databases">
        <authorList>
            <person name="De Guttry C."/>
            <person name="Zahm M."/>
            <person name="Klopp C."/>
            <person name="Cabau C."/>
            <person name="Louis A."/>
            <person name="Berthelot C."/>
            <person name="Parey E."/>
            <person name="Roest Crollius H."/>
            <person name="Montfort J."/>
            <person name="Robinson-Rechavi M."/>
            <person name="Bucao C."/>
            <person name="Bouchez O."/>
            <person name="Gislard M."/>
            <person name="Lluch J."/>
            <person name="Milhes M."/>
            <person name="Lampietro C."/>
            <person name="Lopez Roques C."/>
            <person name="Donnadieu C."/>
            <person name="Braasch I."/>
            <person name="Desvignes T."/>
            <person name="Postlethwait J."/>
            <person name="Bobe J."/>
            <person name="Wedekind C."/>
            <person name="Guiguen Y."/>
        </authorList>
    </citation>
    <scope>NUCLEOTIDE SEQUENCE [LARGE SCALE GENOMIC DNA]</scope>
    <source>
        <strain evidence="22">Cs_M1</strain>
        <tissue evidence="22">Blood</tissue>
    </source>
</reference>
<dbReference type="FunFam" id="1.10.10.60:FF:000032">
    <property type="entry name" value="Zinc finger and SCAN domain-containing 20"/>
    <property type="match status" value="1"/>
</dbReference>
<evidence type="ECO:0000256" key="7">
    <source>
        <dbReference type="ARBA" id="ARBA00022833"/>
    </source>
</evidence>
<evidence type="ECO:0000256" key="6">
    <source>
        <dbReference type="ARBA" id="ARBA00022771"/>
    </source>
</evidence>
<feature type="coiled-coil region" evidence="18">
    <location>
        <begin position="597"/>
        <end position="624"/>
    </location>
</feature>
<dbReference type="InterPro" id="IPR011011">
    <property type="entry name" value="Znf_FYVE_PHD"/>
</dbReference>
<feature type="binding site" evidence="15">
    <location>
        <begin position="539"/>
        <end position="543"/>
    </location>
    <ligand>
        <name>ATP</name>
        <dbReference type="ChEBI" id="CHEBI:30616"/>
    </ligand>
</feature>
<dbReference type="Gene3D" id="1.10.10.60">
    <property type="entry name" value="Homeodomain-like"/>
    <property type="match status" value="1"/>
</dbReference>
<keyword evidence="3 15" id="KW-0597">Phosphoprotein</keyword>
<keyword evidence="5 15" id="KW-0547">Nucleotide-binding</keyword>
<keyword evidence="6 16" id="KW-0863">Zinc-finger</keyword>
<gene>
    <name evidence="22" type="ORF">J4Q44_G00146320</name>
</gene>
<evidence type="ECO:0000256" key="18">
    <source>
        <dbReference type="SAM" id="Coils"/>
    </source>
</evidence>
<dbReference type="GO" id="GO:0047453">
    <property type="term" value="F:ATP-dependent NAD(P)H-hydrate dehydratase activity"/>
    <property type="evidence" value="ECO:0007669"/>
    <property type="project" value="UniProtKB-UniRule"/>
</dbReference>
<dbReference type="GO" id="GO:0046496">
    <property type="term" value="P:nicotinamide nucleotide metabolic process"/>
    <property type="evidence" value="ECO:0007669"/>
    <property type="project" value="UniProtKB-UniRule"/>
</dbReference>
<evidence type="ECO:0000256" key="9">
    <source>
        <dbReference type="ARBA" id="ARBA00022857"/>
    </source>
</evidence>
<evidence type="ECO:0000256" key="1">
    <source>
        <dbReference type="ARBA" id="ARBA00004123"/>
    </source>
</evidence>
<dbReference type="GO" id="GO:0005524">
    <property type="term" value="F:ATP binding"/>
    <property type="evidence" value="ECO:0007669"/>
    <property type="project" value="UniProtKB-KW"/>
</dbReference>
<dbReference type="GO" id="GO:0008270">
    <property type="term" value="F:zinc ion binding"/>
    <property type="evidence" value="ECO:0007669"/>
    <property type="project" value="UniProtKB-KW"/>
</dbReference>
<keyword evidence="8 15" id="KW-0067">ATP-binding</keyword>
<feature type="compositionally biased region" description="Basic and acidic residues" evidence="19">
    <location>
        <begin position="736"/>
        <end position="752"/>
    </location>
</feature>
<dbReference type="CDD" id="cd01171">
    <property type="entry name" value="YXKO-related"/>
    <property type="match status" value="1"/>
</dbReference>
<proteinExistence type="inferred from homology"/>
<comment type="catalytic activity">
    <reaction evidence="13 15">
        <text>(6S)-NADPHX + ATP = ADP + phosphate + NADPH + H(+)</text>
        <dbReference type="Rhea" id="RHEA:32231"/>
        <dbReference type="ChEBI" id="CHEBI:15378"/>
        <dbReference type="ChEBI" id="CHEBI:30616"/>
        <dbReference type="ChEBI" id="CHEBI:43474"/>
        <dbReference type="ChEBI" id="CHEBI:57783"/>
        <dbReference type="ChEBI" id="CHEBI:64076"/>
        <dbReference type="ChEBI" id="CHEBI:456216"/>
        <dbReference type="EC" id="4.2.1.93"/>
    </reaction>
</comment>
<evidence type="ECO:0000313" key="22">
    <source>
        <dbReference type="EMBL" id="KAK6315103.1"/>
    </source>
</evidence>